<reference evidence="6 7" key="1">
    <citation type="submission" date="2018-10" db="EMBL/GenBank/DDBJ databases">
        <title>Draft genome sequence for the type isolate of Erwinia psidii, agent causal of bacterial blight in guava (Psidium guajava) and wilt and die-back of Eucalyptus spp.</title>
        <authorList>
            <person name="Hermenegildo P.S."/>
            <person name="Santos S.A."/>
            <person name="Guimaraes L.M.S."/>
            <person name="Vidigal P.M.P."/>
            <person name="Pereira I.C."/>
            <person name="Badel J.L."/>
            <person name="Alfenas-Zerbini P."/>
            <person name="Ferreira M.A.S.V."/>
            <person name="Alfenas A.C."/>
        </authorList>
    </citation>
    <scope>NUCLEOTIDE SEQUENCE [LARGE SCALE GENOMIC DNA]</scope>
    <source>
        <strain evidence="6 7">IBSBF 435</strain>
    </source>
</reference>
<keyword evidence="5" id="KW-0812">Transmembrane</keyword>
<dbReference type="GO" id="GO:0005351">
    <property type="term" value="F:carbohydrate:proton symporter activity"/>
    <property type="evidence" value="ECO:0007669"/>
    <property type="project" value="TreeGrafter"/>
</dbReference>
<dbReference type="GO" id="GO:0036448">
    <property type="term" value="P:cellular response to glucose-phosphate stress"/>
    <property type="evidence" value="ECO:0007669"/>
    <property type="project" value="TreeGrafter"/>
</dbReference>
<dbReference type="RefSeq" id="WP_124233801.1">
    <property type="nucleotide sequence ID" value="NZ_RHHM01000011.1"/>
</dbReference>
<evidence type="ECO:0000313" key="7">
    <source>
        <dbReference type="Proteomes" id="UP000279457"/>
    </source>
</evidence>
<gene>
    <name evidence="6" type="ORF">EB241_14625</name>
</gene>
<sequence length="102" mass="11212">MVANAGMPQLFALAREYCVRPMFNALMRAQSSLAWVLGPPVAFGVTAAAGFTTMYPASTGIFTVTKRNFIRQLKQKTIFREGGFDRASHGRTKTLKSKHSKA</sequence>
<keyword evidence="5" id="KW-0472">Membrane</keyword>
<proteinExistence type="predicted"/>
<dbReference type="GO" id="GO:0015767">
    <property type="term" value="P:lactose transport"/>
    <property type="evidence" value="ECO:0007669"/>
    <property type="project" value="TreeGrafter"/>
</dbReference>
<dbReference type="Proteomes" id="UP000279457">
    <property type="component" value="Unassembled WGS sequence"/>
</dbReference>
<dbReference type="AlphaFoldDB" id="A0A3N6RWN7"/>
<dbReference type="PANTHER" id="PTHR23535">
    <property type="entry name" value="SUGAR EFFLUX TRANSPORTER A-RELATED"/>
    <property type="match status" value="1"/>
</dbReference>
<dbReference type="GO" id="GO:1904659">
    <property type="term" value="P:D-glucose transmembrane transport"/>
    <property type="evidence" value="ECO:0007669"/>
    <property type="project" value="TreeGrafter"/>
</dbReference>
<protein>
    <submittedName>
        <fullName evidence="6">Uncharacterized protein</fullName>
    </submittedName>
</protein>
<dbReference type="PANTHER" id="PTHR23535:SF2">
    <property type="entry name" value="SUGAR EFFLUX TRANSPORTER A-RELATED"/>
    <property type="match status" value="1"/>
</dbReference>
<evidence type="ECO:0000256" key="4">
    <source>
        <dbReference type="ARBA" id="ARBA00022597"/>
    </source>
</evidence>
<keyword evidence="7" id="KW-1185">Reference proteome</keyword>
<feature type="transmembrane region" description="Helical" evidence="5">
    <location>
        <begin position="41"/>
        <end position="64"/>
    </location>
</feature>
<dbReference type="EMBL" id="RHHM01000011">
    <property type="protein sequence ID" value="RQM37488.1"/>
    <property type="molecule type" value="Genomic_DNA"/>
</dbReference>
<comment type="subcellular location">
    <subcellularLocation>
        <location evidence="1">Cell membrane</location>
        <topology evidence="1">Multi-pass membrane protein</topology>
    </subcellularLocation>
</comment>
<keyword evidence="4" id="KW-0762">Sugar transport</keyword>
<dbReference type="OrthoDB" id="7337792at2"/>
<name>A0A3N6RWN7_9GAMM</name>
<comment type="caution">
    <text evidence="6">The sequence shown here is derived from an EMBL/GenBank/DDBJ whole genome shotgun (WGS) entry which is preliminary data.</text>
</comment>
<keyword evidence="3" id="KW-1003">Cell membrane</keyword>
<evidence type="ECO:0000256" key="3">
    <source>
        <dbReference type="ARBA" id="ARBA00022475"/>
    </source>
</evidence>
<evidence type="ECO:0000256" key="5">
    <source>
        <dbReference type="SAM" id="Phobius"/>
    </source>
</evidence>
<keyword evidence="2" id="KW-0813">Transport</keyword>
<evidence type="ECO:0000256" key="2">
    <source>
        <dbReference type="ARBA" id="ARBA00022448"/>
    </source>
</evidence>
<dbReference type="GO" id="GO:0005886">
    <property type="term" value="C:plasma membrane"/>
    <property type="evidence" value="ECO:0007669"/>
    <property type="project" value="UniProtKB-SubCell"/>
</dbReference>
<evidence type="ECO:0000313" key="6">
    <source>
        <dbReference type="EMBL" id="RQM37488.1"/>
    </source>
</evidence>
<evidence type="ECO:0000256" key="1">
    <source>
        <dbReference type="ARBA" id="ARBA00004651"/>
    </source>
</evidence>
<accession>A0A3N6RWN7</accession>
<keyword evidence="5" id="KW-1133">Transmembrane helix</keyword>
<organism evidence="6 7">
    <name type="scientific">Erwinia psidii</name>
    <dbReference type="NCBI Taxonomy" id="69224"/>
    <lineage>
        <taxon>Bacteria</taxon>
        <taxon>Pseudomonadati</taxon>
        <taxon>Pseudomonadota</taxon>
        <taxon>Gammaproteobacteria</taxon>
        <taxon>Enterobacterales</taxon>
        <taxon>Erwiniaceae</taxon>
        <taxon>Erwinia</taxon>
    </lineage>
</organism>